<keyword evidence="12" id="KW-1185">Reference proteome</keyword>
<sequence>MEEKFAKVQEIIAEQLELDPAKITMESSLMEDLEADSLDVIELVMAFEEEFGVKMPDEELENIKTVGDIVNALQ</sequence>
<dbReference type="PROSITE" id="PS50075">
    <property type="entry name" value="CARRIER"/>
    <property type="match status" value="1"/>
</dbReference>
<dbReference type="GO" id="GO:0000036">
    <property type="term" value="F:acyl carrier activity"/>
    <property type="evidence" value="ECO:0007669"/>
    <property type="project" value="UniProtKB-UniRule"/>
</dbReference>
<dbReference type="SUPFAM" id="SSF47336">
    <property type="entry name" value="ACP-like"/>
    <property type="match status" value="1"/>
</dbReference>
<comment type="subcellular location">
    <subcellularLocation>
        <location evidence="7">Cytoplasm</location>
    </subcellularLocation>
</comment>
<evidence type="ECO:0000256" key="5">
    <source>
        <dbReference type="ARBA" id="ARBA00023098"/>
    </source>
</evidence>
<evidence type="ECO:0000256" key="2">
    <source>
        <dbReference type="ARBA" id="ARBA00022516"/>
    </source>
</evidence>
<evidence type="ECO:0000256" key="7">
    <source>
        <dbReference type="HAMAP-Rule" id="MF_01217"/>
    </source>
</evidence>
<comment type="pathway">
    <text evidence="7 9">Lipid metabolism; fatty acid biosynthesis.</text>
</comment>
<keyword evidence="1 7" id="KW-0596">Phosphopantetheine</keyword>
<protein>
    <recommendedName>
        <fullName evidence="7 8">Acyl carrier protein</fullName>
        <shortName evidence="7">ACP</shortName>
    </recommendedName>
</protein>
<evidence type="ECO:0000256" key="3">
    <source>
        <dbReference type="ARBA" id="ARBA00022553"/>
    </source>
</evidence>
<comment type="function">
    <text evidence="7 9">Carrier of the growing fatty acid chain in fatty acid biosynthesis.</text>
</comment>
<dbReference type="Proteomes" id="UP000218387">
    <property type="component" value="Chromosome"/>
</dbReference>
<evidence type="ECO:0000256" key="9">
    <source>
        <dbReference type="RuleBase" id="RU003545"/>
    </source>
</evidence>
<evidence type="ECO:0000256" key="6">
    <source>
        <dbReference type="ARBA" id="ARBA00023160"/>
    </source>
</evidence>
<dbReference type="GO" id="GO:0016020">
    <property type="term" value="C:membrane"/>
    <property type="evidence" value="ECO:0007669"/>
    <property type="project" value="GOC"/>
</dbReference>
<comment type="similarity">
    <text evidence="7">Belongs to the acyl carrier protein (ACP) family.</text>
</comment>
<dbReference type="NCBIfam" id="TIGR00517">
    <property type="entry name" value="acyl_carrier"/>
    <property type="match status" value="1"/>
</dbReference>
<gene>
    <name evidence="7 11" type="primary">acpP</name>
    <name evidence="11" type="ORF">CPZ25_020190</name>
</gene>
<keyword evidence="5 7" id="KW-0443">Lipid metabolism</keyword>
<dbReference type="PANTHER" id="PTHR20863:SF76">
    <property type="entry name" value="CARRIER DOMAIN-CONTAINING PROTEIN"/>
    <property type="match status" value="1"/>
</dbReference>
<proteinExistence type="inferred from homology"/>
<dbReference type="RefSeq" id="WP_058695247.1">
    <property type="nucleotide sequence ID" value="NZ_CABJDW020000004.1"/>
</dbReference>
<comment type="PTM">
    <text evidence="7">4'-phosphopantetheine is transferred from CoA to a specific serine of apo-ACP by AcpS. This modification is essential for activity because fatty acids are bound in thioester linkage to the sulfhydryl of the prosthetic group.</text>
</comment>
<reference evidence="11 12" key="1">
    <citation type="submission" date="2018-05" db="EMBL/GenBank/DDBJ databases">
        <title>Genome comparison of Eubacterium sp.</title>
        <authorList>
            <person name="Feng Y."/>
            <person name="Sanchez-Andrea I."/>
            <person name="Stams A.J.M."/>
            <person name="De Vos W.M."/>
        </authorList>
    </citation>
    <scope>NUCLEOTIDE SEQUENCE [LARGE SCALE GENOMIC DNA]</scope>
    <source>
        <strain evidence="11 12">YI</strain>
    </source>
</reference>
<evidence type="ECO:0000256" key="4">
    <source>
        <dbReference type="ARBA" id="ARBA00022832"/>
    </source>
</evidence>
<evidence type="ECO:0000256" key="8">
    <source>
        <dbReference type="NCBIfam" id="TIGR00517"/>
    </source>
</evidence>
<keyword evidence="4 7" id="KW-0276">Fatty acid metabolism</keyword>
<evidence type="ECO:0000256" key="1">
    <source>
        <dbReference type="ARBA" id="ARBA00022450"/>
    </source>
</evidence>
<dbReference type="InterPro" id="IPR036736">
    <property type="entry name" value="ACP-like_sf"/>
</dbReference>
<keyword evidence="6 7" id="KW-0275">Fatty acid biosynthesis</keyword>
<evidence type="ECO:0000313" key="11">
    <source>
        <dbReference type="EMBL" id="QCT73526.1"/>
    </source>
</evidence>
<dbReference type="HAMAP" id="MF_01217">
    <property type="entry name" value="Acyl_carrier"/>
    <property type="match status" value="1"/>
</dbReference>
<dbReference type="Gene3D" id="1.10.1200.10">
    <property type="entry name" value="ACP-like"/>
    <property type="match status" value="1"/>
</dbReference>
<dbReference type="KEGG" id="emt:CPZ25_020190"/>
<comment type="PTM">
    <text evidence="9">4'-phosphopantetheine is transferred from CoA to a specific serine of apo-ACP by acpS.</text>
</comment>
<dbReference type="PANTHER" id="PTHR20863">
    <property type="entry name" value="ACYL CARRIER PROTEIN"/>
    <property type="match status" value="1"/>
</dbReference>
<dbReference type="NCBIfam" id="NF002148">
    <property type="entry name" value="PRK00982.1-2"/>
    <property type="match status" value="1"/>
</dbReference>
<keyword evidence="3 7" id="KW-0597">Phosphoprotein</keyword>
<dbReference type="NCBIfam" id="NF002150">
    <property type="entry name" value="PRK00982.1-4"/>
    <property type="match status" value="1"/>
</dbReference>
<dbReference type="GO" id="GO:0009245">
    <property type="term" value="P:lipid A biosynthetic process"/>
    <property type="evidence" value="ECO:0007669"/>
    <property type="project" value="TreeGrafter"/>
</dbReference>
<dbReference type="InterPro" id="IPR003231">
    <property type="entry name" value="ACP"/>
</dbReference>
<keyword evidence="7" id="KW-0963">Cytoplasm</keyword>
<name>A0A4V1GMJ7_EUBML</name>
<dbReference type="UniPathway" id="UPA00094"/>
<dbReference type="InterPro" id="IPR009081">
    <property type="entry name" value="PP-bd_ACP"/>
</dbReference>
<feature type="domain" description="Carrier" evidence="10">
    <location>
        <begin position="2"/>
        <end position="74"/>
    </location>
</feature>
<feature type="modified residue" description="O-(pantetheine 4'-phosphoryl)serine" evidence="7">
    <location>
        <position position="37"/>
    </location>
</feature>
<accession>A0A4V1GMJ7</accession>
<evidence type="ECO:0000313" key="12">
    <source>
        <dbReference type="Proteomes" id="UP000218387"/>
    </source>
</evidence>
<dbReference type="AlphaFoldDB" id="A0A4V1GMJ7"/>
<organism evidence="11 12">
    <name type="scientific">Eubacterium maltosivorans</name>
    <dbReference type="NCBI Taxonomy" id="2041044"/>
    <lineage>
        <taxon>Bacteria</taxon>
        <taxon>Bacillati</taxon>
        <taxon>Bacillota</taxon>
        <taxon>Clostridia</taxon>
        <taxon>Eubacteriales</taxon>
        <taxon>Eubacteriaceae</taxon>
        <taxon>Eubacterium</taxon>
    </lineage>
</organism>
<dbReference type="GO" id="GO:0000035">
    <property type="term" value="F:acyl binding"/>
    <property type="evidence" value="ECO:0007669"/>
    <property type="project" value="TreeGrafter"/>
</dbReference>
<keyword evidence="2 7" id="KW-0444">Lipid biosynthesis</keyword>
<dbReference type="GO" id="GO:0005829">
    <property type="term" value="C:cytosol"/>
    <property type="evidence" value="ECO:0007669"/>
    <property type="project" value="TreeGrafter"/>
</dbReference>
<evidence type="ECO:0000259" key="10">
    <source>
        <dbReference type="PROSITE" id="PS50075"/>
    </source>
</evidence>
<dbReference type="EMBL" id="CP029487">
    <property type="protein sequence ID" value="QCT73526.1"/>
    <property type="molecule type" value="Genomic_DNA"/>
</dbReference>
<dbReference type="Pfam" id="PF00550">
    <property type="entry name" value="PP-binding"/>
    <property type="match status" value="1"/>
</dbReference>